<gene>
    <name evidence="10" type="ORF">WJX72_000877</name>
</gene>
<evidence type="ECO:0000256" key="6">
    <source>
        <dbReference type="ARBA" id="ARBA00023212"/>
    </source>
</evidence>
<keyword evidence="9" id="KW-0472">Membrane</keyword>
<comment type="similarity">
    <text evidence="2">Belongs to the MAP70 family.</text>
</comment>
<reference evidence="10 11" key="1">
    <citation type="journal article" date="2024" name="Nat. Commun.">
        <title>Phylogenomics reveals the evolutionary origins of lichenization in chlorophyte algae.</title>
        <authorList>
            <person name="Puginier C."/>
            <person name="Libourel C."/>
            <person name="Otte J."/>
            <person name="Skaloud P."/>
            <person name="Haon M."/>
            <person name="Grisel S."/>
            <person name="Petersen M."/>
            <person name="Berrin J.G."/>
            <person name="Delaux P.M."/>
            <person name="Dal Grande F."/>
            <person name="Keller J."/>
        </authorList>
    </citation>
    <scope>NUCLEOTIDE SEQUENCE [LARGE SCALE GENOMIC DNA]</scope>
    <source>
        <strain evidence="10 11">SAG 2043</strain>
    </source>
</reference>
<evidence type="ECO:0000256" key="9">
    <source>
        <dbReference type="SAM" id="Phobius"/>
    </source>
</evidence>
<accession>A0AAW1QE16</accession>
<keyword evidence="4" id="KW-0963">Cytoplasm</keyword>
<comment type="similarity">
    <text evidence="3">Belongs to the HEBP family.</text>
</comment>
<dbReference type="InterPro" id="IPR006917">
    <property type="entry name" value="SOUL_heme-bd"/>
</dbReference>
<dbReference type="GO" id="GO:0005856">
    <property type="term" value="C:cytoskeleton"/>
    <property type="evidence" value="ECO:0007669"/>
    <property type="project" value="UniProtKB-SubCell"/>
</dbReference>
<dbReference type="SUPFAM" id="SSF55136">
    <property type="entry name" value="Probable bacterial effector-binding domain"/>
    <property type="match status" value="1"/>
</dbReference>
<feature type="compositionally biased region" description="Low complexity" evidence="8">
    <location>
        <begin position="228"/>
        <end position="239"/>
    </location>
</feature>
<evidence type="ECO:0000256" key="7">
    <source>
        <dbReference type="SAM" id="Coils"/>
    </source>
</evidence>
<comment type="caution">
    <text evidence="10">The sequence shown here is derived from an EMBL/GenBank/DDBJ whole genome shotgun (WGS) entry which is preliminary data.</text>
</comment>
<evidence type="ECO:0000313" key="11">
    <source>
        <dbReference type="Proteomes" id="UP001489004"/>
    </source>
</evidence>
<dbReference type="AlphaFoldDB" id="A0AAW1QE16"/>
<dbReference type="PANTHER" id="PTHR31246:SF32">
    <property type="entry name" value="MICROTUBULE-ASSOCIATED PROTEIN 70-1"/>
    <property type="match status" value="1"/>
</dbReference>
<dbReference type="EMBL" id="JALJOR010000003">
    <property type="protein sequence ID" value="KAK9819661.1"/>
    <property type="molecule type" value="Genomic_DNA"/>
</dbReference>
<evidence type="ECO:0000256" key="3">
    <source>
        <dbReference type="ARBA" id="ARBA00009817"/>
    </source>
</evidence>
<dbReference type="InterPro" id="IPR009768">
    <property type="entry name" value="MAP70"/>
</dbReference>
<dbReference type="Proteomes" id="UP001489004">
    <property type="component" value="Unassembled WGS sequence"/>
</dbReference>
<evidence type="ECO:0000256" key="8">
    <source>
        <dbReference type="SAM" id="MobiDB-lite"/>
    </source>
</evidence>
<dbReference type="Gene3D" id="1.10.287.1490">
    <property type="match status" value="1"/>
</dbReference>
<dbReference type="Pfam" id="PF07058">
    <property type="entry name" value="MAP70"/>
    <property type="match status" value="1"/>
</dbReference>
<dbReference type="GO" id="GO:0007010">
    <property type="term" value="P:cytoskeleton organization"/>
    <property type="evidence" value="ECO:0007669"/>
    <property type="project" value="InterPro"/>
</dbReference>
<keyword evidence="9" id="KW-1133">Transmembrane helix</keyword>
<dbReference type="Pfam" id="PF04832">
    <property type="entry name" value="SOUL"/>
    <property type="match status" value="1"/>
</dbReference>
<evidence type="ECO:0000256" key="5">
    <source>
        <dbReference type="ARBA" id="ARBA00023054"/>
    </source>
</evidence>
<keyword evidence="5 7" id="KW-0175">Coiled coil</keyword>
<feature type="compositionally biased region" description="Polar residues" evidence="8">
    <location>
        <begin position="240"/>
        <end position="259"/>
    </location>
</feature>
<dbReference type="PANTHER" id="PTHR31246">
    <property type="entry name" value="MICROTUBULE-ASSOCIATED PROTEIN 70-2"/>
    <property type="match status" value="1"/>
</dbReference>
<feature type="region of interest" description="Disordered" evidence="8">
    <location>
        <begin position="226"/>
        <end position="277"/>
    </location>
</feature>
<keyword evidence="9" id="KW-0812">Transmembrane</keyword>
<feature type="coiled-coil region" evidence="7">
    <location>
        <begin position="500"/>
        <end position="527"/>
    </location>
</feature>
<dbReference type="Gene3D" id="3.20.80.10">
    <property type="entry name" value="Regulatory factor, effector binding domain"/>
    <property type="match status" value="1"/>
</dbReference>
<evidence type="ECO:0000313" key="10">
    <source>
        <dbReference type="EMBL" id="KAK9819661.1"/>
    </source>
</evidence>
<dbReference type="InterPro" id="IPR011256">
    <property type="entry name" value="Reg_factor_effector_dom_sf"/>
</dbReference>
<sequence length="743" mass="78472">MVSVSTATTTAVGAALGLVLVVWPLAIWLEVRKCEKPQYKVLRSLDTKRRLWWAQPAAEIRQYAPYLIAEVTVEGTNMTEALSQGFRQIANFIFGNNKGTAGSEKIDMTSPVVLEEPHEVRDTKKIRGGSGAKIAMTSPVATHMEDGKYRVSFIMPSKYTKETLPKPKNSNISIKEVPAHTLAALSWRGRRPTWPQDCLACREQKSPSSLQNSKAAMASAAVCTSENGSAAGSTTGSTSVLRQLNGPTGTPRSLSTPRTLSKRPKTPLSGASPSPALDINSAGLQFELSRLRNEVRAKQREVEAVEEEARTVKANLAVKDRALTKAGAECEALQDRALRAEGDVAKKTAELRDLEAANQKLRSIADSAERQADKLTQKIANLPKGPGFSAELAALESEVKALKAANAALSEDIKAAATITRNKDKELDAAAAKVAHADAVLVQNKELQNKILDQKRLLDEAAAAAATLQLVQRQKDAEIAKMTAAVEHANAAQAASAHSLASTTTQLQASEATVAELREEVGLLSDQLARTSAVAARVASSEVRNGAKDVGVVPVTMHLEEVRYLHGELERLKEKVRAAEKAAHVSHLLKEKVQEKLEAVVAGQAEGRPATPRLDLPTWGSVGAKASPSPRAPRSPASSAGSPAKTSPRGYAHVPSSGYGRVSPRGSGRASPVPTNQPAEVAAAASQPNAHADISVVGLSIKVREEPPAGAAEAGELASAPVSRASSAALPPGVGVSVYSIVI</sequence>
<organism evidence="10 11">
    <name type="scientific">[Myrmecia] bisecta</name>
    <dbReference type="NCBI Taxonomy" id="41462"/>
    <lineage>
        <taxon>Eukaryota</taxon>
        <taxon>Viridiplantae</taxon>
        <taxon>Chlorophyta</taxon>
        <taxon>core chlorophytes</taxon>
        <taxon>Trebouxiophyceae</taxon>
        <taxon>Trebouxiales</taxon>
        <taxon>Trebouxiaceae</taxon>
        <taxon>Myrmecia</taxon>
    </lineage>
</organism>
<evidence type="ECO:0000256" key="1">
    <source>
        <dbReference type="ARBA" id="ARBA00004245"/>
    </source>
</evidence>
<evidence type="ECO:0000256" key="4">
    <source>
        <dbReference type="ARBA" id="ARBA00022490"/>
    </source>
</evidence>
<dbReference type="GO" id="GO:0008017">
    <property type="term" value="F:microtubule binding"/>
    <property type="evidence" value="ECO:0007669"/>
    <property type="project" value="InterPro"/>
</dbReference>
<name>A0AAW1QE16_9CHLO</name>
<comment type="subcellular location">
    <subcellularLocation>
        <location evidence="1">Cytoplasm</location>
        <location evidence="1">Cytoskeleton</location>
    </subcellularLocation>
</comment>
<keyword evidence="6" id="KW-0206">Cytoskeleton</keyword>
<protein>
    <submittedName>
        <fullName evidence="10">Uncharacterized protein</fullName>
    </submittedName>
</protein>
<keyword evidence="11" id="KW-1185">Reference proteome</keyword>
<proteinExistence type="inferred from homology"/>
<feature type="compositionally biased region" description="Low complexity" evidence="8">
    <location>
        <begin position="623"/>
        <end position="648"/>
    </location>
</feature>
<feature type="transmembrane region" description="Helical" evidence="9">
    <location>
        <begin position="12"/>
        <end position="31"/>
    </location>
</feature>
<feature type="region of interest" description="Disordered" evidence="8">
    <location>
        <begin position="604"/>
        <end position="688"/>
    </location>
</feature>
<evidence type="ECO:0000256" key="2">
    <source>
        <dbReference type="ARBA" id="ARBA00008825"/>
    </source>
</evidence>
<feature type="coiled-coil region" evidence="7">
    <location>
        <begin position="281"/>
        <end position="412"/>
    </location>
</feature>